<dbReference type="Proteomes" id="UP000580250">
    <property type="component" value="Unassembled WGS sequence"/>
</dbReference>
<sequence length="63" mass="7372">MLPQVSSSGRVLTTVRTASSTRFRFLSNFPIINLNFGFLFHHKQPQIHSNQGYRYQLLLQQSY</sequence>
<dbReference type="EMBL" id="CAJEWN010000217">
    <property type="protein sequence ID" value="CAD2173391.1"/>
    <property type="molecule type" value="Genomic_DNA"/>
</dbReference>
<dbReference type="AlphaFoldDB" id="A0A6V7VGS6"/>
<accession>A0A6V7VGS6</accession>
<protein>
    <submittedName>
        <fullName evidence="1">Uncharacterized protein</fullName>
    </submittedName>
</protein>
<name>A0A6V7VGS6_MELEN</name>
<evidence type="ECO:0000313" key="1">
    <source>
        <dbReference type="EMBL" id="CAD2173391.1"/>
    </source>
</evidence>
<gene>
    <name evidence="1" type="ORF">MENT_LOCUS24996</name>
</gene>
<comment type="caution">
    <text evidence="1">The sequence shown here is derived from an EMBL/GenBank/DDBJ whole genome shotgun (WGS) entry which is preliminary data.</text>
</comment>
<reference evidence="1 2" key="1">
    <citation type="submission" date="2020-08" db="EMBL/GenBank/DDBJ databases">
        <authorList>
            <person name="Koutsovoulos G."/>
            <person name="Danchin GJ E."/>
        </authorList>
    </citation>
    <scope>NUCLEOTIDE SEQUENCE [LARGE SCALE GENOMIC DNA]</scope>
</reference>
<proteinExistence type="predicted"/>
<evidence type="ECO:0000313" key="2">
    <source>
        <dbReference type="Proteomes" id="UP000580250"/>
    </source>
</evidence>
<organism evidence="1 2">
    <name type="scientific">Meloidogyne enterolobii</name>
    <name type="common">Root-knot nematode worm</name>
    <name type="synonym">Meloidogyne mayaguensis</name>
    <dbReference type="NCBI Taxonomy" id="390850"/>
    <lineage>
        <taxon>Eukaryota</taxon>
        <taxon>Metazoa</taxon>
        <taxon>Ecdysozoa</taxon>
        <taxon>Nematoda</taxon>
        <taxon>Chromadorea</taxon>
        <taxon>Rhabditida</taxon>
        <taxon>Tylenchina</taxon>
        <taxon>Tylenchomorpha</taxon>
        <taxon>Tylenchoidea</taxon>
        <taxon>Meloidogynidae</taxon>
        <taxon>Meloidogyninae</taxon>
        <taxon>Meloidogyne</taxon>
    </lineage>
</organism>